<gene>
    <name evidence="1" type="ORF">GLW36_15315</name>
</gene>
<reference evidence="1 2" key="1">
    <citation type="submission" date="2019-11" db="EMBL/GenBank/DDBJ databases">
        <title>Genome sequences of 17 halophilic strains isolated from different environments.</title>
        <authorList>
            <person name="Furrow R.E."/>
        </authorList>
    </citation>
    <scope>NUCLEOTIDE SEQUENCE [LARGE SCALE GENOMIC DNA]</scope>
    <source>
        <strain evidence="1 2">22517_05_Cabo</strain>
    </source>
</reference>
<proteinExistence type="predicted"/>
<evidence type="ECO:0000313" key="1">
    <source>
        <dbReference type="EMBL" id="MYL18007.1"/>
    </source>
</evidence>
<dbReference type="RefSeq" id="WP_159369588.1">
    <property type="nucleotide sequence ID" value="NZ_WMEO01000039.1"/>
</dbReference>
<dbReference type="Proteomes" id="UP000460194">
    <property type="component" value="Unassembled WGS sequence"/>
</dbReference>
<evidence type="ECO:0000313" key="2">
    <source>
        <dbReference type="Proteomes" id="UP000460194"/>
    </source>
</evidence>
<organism evidence="1 2">
    <name type="scientific">Halorubrum distributum</name>
    <dbReference type="NCBI Taxonomy" id="29283"/>
    <lineage>
        <taxon>Archaea</taxon>
        <taxon>Methanobacteriati</taxon>
        <taxon>Methanobacteriota</taxon>
        <taxon>Stenosarchaea group</taxon>
        <taxon>Halobacteria</taxon>
        <taxon>Halobacteriales</taxon>
        <taxon>Haloferacaceae</taxon>
        <taxon>Halorubrum</taxon>
        <taxon>Halorubrum distributum group</taxon>
    </lineage>
</organism>
<dbReference type="EMBL" id="WMEO01000039">
    <property type="protein sequence ID" value="MYL18007.1"/>
    <property type="molecule type" value="Genomic_DNA"/>
</dbReference>
<name>A0A6B1IFJ7_9EURY</name>
<accession>A0A6B1IFJ7</accession>
<dbReference type="AlphaFoldDB" id="A0A6B1IFJ7"/>
<comment type="caution">
    <text evidence="1">The sequence shown here is derived from an EMBL/GenBank/DDBJ whole genome shotgun (WGS) entry which is preliminary data.</text>
</comment>
<sequence>MSELQSEKRSPEAALSIPPSSSYKNLLLKYLVENDYLSLNTVSFDIETIPTSKFAKARREVAESDIKSPLHADLKAIATWYFHQRGCHDITYEQKYPKAARSADVASVSSGFYVEAGLVKDVSRVYQMLGLDVFNSGNNISSVLRRHPPSDEPTDRGGVQAVLSIPFPVEDDYSRGWELDELAIHTYTLGSKSVTTPNRNHSWWGEEE</sequence>
<protein>
    <submittedName>
        <fullName evidence="1">Uncharacterized protein</fullName>
    </submittedName>
</protein>